<dbReference type="InterPro" id="IPR036163">
    <property type="entry name" value="HMA_dom_sf"/>
</dbReference>
<dbReference type="AlphaFoldDB" id="A0A1M4TLZ9"/>
<dbReference type="OrthoDB" id="1932203at2"/>
<dbReference type="CDD" id="cd00371">
    <property type="entry name" value="HMA"/>
    <property type="match status" value="1"/>
</dbReference>
<sequence length="67" mass="7665">MKSLIKIPDMKTSEDVKKIKRAITNNEGIIACEISKDKGEVSIVFDDYFTNIDRIIEDIEELGYTII</sequence>
<proteinExistence type="predicted"/>
<gene>
    <name evidence="2" type="ORF">SAMN05443638_10315</name>
</gene>
<dbReference type="Proteomes" id="UP000184035">
    <property type="component" value="Unassembled WGS sequence"/>
</dbReference>
<evidence type="ECO:0000313" key="2">
    <source>
        <dbReference type="EMBL" id="SHE45519.1"/>
    </source>
</evidence>
<accession>A0A1M4TLZ9</accession>
<dbReference type="Pfam" id="PF00403">
    <property type="entry name" value="HMA"/>
    <property type="match status" value="1"/>
</dbReference>
<dbReference type="EMBL" id="FQVM01000003">
    <property type="protein sequence ID" value="SHE45519.1"/>
    <property type="molecule type" value="Genomic_DNA"/>
</dbReference>
<feature type="domain" description="HMA" evidence="1">
    <location>
        <begin position="1"/>
        <end position="67"/>
    </location>
</feature>
<dbReference type="PROSITE" id="PS50846">
    <property type="entry name" value="HMA_2"/>
    <property type="match status" value="1"/>
</dbReference>
<dbReference type="STRING" id="1533.SAMN05443638_10315"/>
<evidence type="ECO:0000259" key="1">
    <source>
        <dbReference type="PROSITE" id="PS50846"/>
    </source>
</evidence>
<dbReference type="Gene3D" id="3.30.70.100">
    <property type="match status" value="1"/>
</dbReference>
<dbReference type="InterPro" id="IPR006121">
    <property type="entry name" value="HMA_dom"/>
</dbReference>
<name>A0A1M4TLZ9_9CLOT</name>
<organism evidence="2 3">
    <name type="scientific">Clostridium fallax</name>
    <dbReference type="NCBI Taxonomy" id="1533"/>
    <lineage>
        <taxon>Bacteria</taxon>
        <taxon>Bacillati</taxon>
        <taxon>Bacillota</taxon>
        <taxon>Clostridia</taxon>
        <taxon>Eubacteriales</taxon>
        <taxon>Clostridiaceae</taxon>
        <taxon>Clostridium</taxon>
    </lineage>
</organism>
<dbReference type="RefSeq" id="WP_072892593.1">
    <property type="nucleotide sequence ID" value="NZ_FQVM01000003.1"/>
</dbReference>
<evidence type="ECO:0000313" key="3">
    <source>
        <dbReference type="Proteomes" id="UP000184035"/>
    </source>
</evidence>
<keyword evidence="3" id="KW-1185">Reference proteome</keyword>
<reference evidence="2 3" key="1">
    <citation type="submission" date="2016-11" db="EMBL/GenBank/DDBJ databases">
        <authorList>
            <person name="Jaros S."/>
            <person name="Januszkiewicz K."/>
            <person name="Wedrychowicz H."/>
        </authorList>
    </citation>
    <scope>NUCLEOTIDE SEQUENCE [LARGE SCALE GENOMIC DNA]</scope>
    <source>
        <strain evidence="2 3">DSM 2631</strain>
    </source>
</reference>
<protein>
    <submittedName>
        <fullName evidence="2">Copper chaperone CopZ</fullName>
    </submittedName>
</protein>
<dbReference type="SUPFAM" id="SSF55008">
    <property type="entry name" value="HMA, heavy metal-associated domain"/>
    <property type="match status" value="1"/>
</dbReference>
<dbReference type="GO" id="GO:0046872">
    <property type="term" value="F:metal ion binding"/>
    <property type="evidence" value="ECO:0007669"/>
    <property type="project" value="InterPro"/>
</dbReference>